<evidence type="ECO:0000256" key="4">
    <source>
        <dbReference type="ARBA" id="ARBA00022448"/>
    </source>
</evidence>
<keyword evidence="8" id="KW-0547">Nucleotide-binding</keyword>
<dbReference type="GO" id="GO:0005524">
    <property type="term" value="F:ATP binding"/>
    <property type="evidence" value="ECO:0007669"/>
    <property type="project" value="UniProtKB-KW"/>
</dbReference>
<evidence type="ECO:0000256" key="7">
    <source>
        <dbReference type="ARBA" id="ARBA00022737"/>
    </source>
</evidence>
<protein>
    <submittedName>
        <fullName evidence="14">Monosaccharide ABC transporter ATP-binding protein (CUT2 family)</fullName>
    </submittedName>
</protein>
<feature type="domain" description="ABC transporter" evidence="13">
    <location>
        <begin position="275"/>
        <end position="518"/>
    </location>
</feature>
<dbReference type="EMBL" id="QNRH01000003">
    <property type="protein sequence ID" value="RBO95714.1"/>
    <property type="molecule type" value="Genomic_DNA"/>
</dbReference>
<dbReference type="Gene3D" id="3.40.50.300">
    <property type="entry name" value="P-loop containing nucleotide triphosphate hydrolases"/>
    <property type="match status" value="2"/>
</dbReference>
<dbReference type="AlphaFoldDB" id="A0A366E2G8"/>
<evidence type="ECO:0000256" key="6">
    <source>
        <dbReference type="ARBA" id="ARBA00022597"/>
    </source>
</evidence>
<evidence type="ECO:0000256" key="10">
    <source>
        <dbReference type="ARBA" id="ARBA00022967"/>
    </source>
</evidence>
<gene>
    <name evidence="14" type="ORF">DFR47_103278</name>
</gene>
<evidence type="ECO:0000313" key="14">
    <source>
        <dbReference type="EMBL" id="RBO95714.1"/>
    </source>
</evidence>
<dbReference type="SMART" id="SM00382">
    <property type="entry name" value="AAA"/>
    <property type="match status" value="2"/>
</dbReference>
<keyword evidence="4" id="KW-0813">Transport</keyword>
<evidence type="ECO:0000256" key="11">
    <source>
        <dbReference type="ARBA" id="ARBA00023136"/>
    </source>
</evidence>
<feature type="domain" description="ABC transporter" evidence="13">
    <location>
        <begin position="29"/>
        <end position="264"/>
    </location>
</feature>
<keyword evidence="7" id="KW-0677">Repeat</keyword>
<feature type="region of interest" description="Disordered" evidence="12">
    <location>
        <begin position="1"/>
        <end position="23"/>
    </location>
</feature>
<dbReference type="SUPFAM" id="SSF52540">
    <property type="entry name" value="P-loop containing nucleoside triphosphate hydrolases"/>
    <property type="match status" value="2"/>
</dbReference>
<evidence type="ECO:0000256" key="1">
    <source>
        <dbReference type="ARBA" id="ARBA00004202"/>
    </source>
</evidence>
<comment type="similarity">
    <text evidence="3">Belongs to the ABC transporter superfamily.</text>
</comment>
<dbReference type="InterPro" id="IPR017871">
    <property type="entry name" value="ABC_transporter-like_CS"/>
</dbReference>
<dbReference type="GO" id="GO:0016887">
    <property type="term" value="F:ATP hydrolysis activity"/>
    <property type="evidence" value="ECO:0007669"/>
    <property type="project" value="InterPro"/>
</dbReference>
<dbReference type="PROSITE" id="PS50893">
    <property type="entry name" value="ABC_TRANSPORTER_2"/>
    <property type="match status" value="2"/>
</dbReference>
<comment type="subcellular location">
    <subcellularLocation>
        <location evidence="2">Cell inner membrane</location>
    </subcellularLocation>
    <subcellularLocation>
        <location evidence="1">Cell membrane</location>
        <topology evidence="1">Peripheral membrane protein</topology>
    </subcellularLocation>
</comment>
<dbReference type="InterPro" id="IPR003439">
    <property type="entry name" value="ABC_transporter-like_ATP-bd"/>
</dbReference>
<evidence type="ECO:0000259" key="13">
    <source>
        <dbReference type="PROSITE" id="PS50893"/>
    </source>
</evidence>
<organism evidence="14 15">
    <name type="scientific">Pseudochrobactrum asaccharolyticum</name>
    <dbReference type="NCBI Taxonomy" id="354351"/>
    <lineage>
        <taxon>Bacteria</taxon>
        <taxon>Pseudomonadati</taxon>
        <taxon>Pseudomonadota</taxon>
        <taxon>Alphaproteobacteria</taxon>
        <taxon>Hyphomicrobiales</taxon>
        <taxon>Brucellaceae</taxon>
        <taxon>Pseudochrobactrum</taxon>
    </lineage>
</organism>
<keyword evidence="15" id="KW-1185">Reference proteome</keyword>
<evidence type="ECO:0000256" key="8">
    <source>
        <dbReference type="ARBA" id="ARBA00022741"/>
    </source>
</evidence>
<keyword evidence="6" id="KW-0762">Sugar transport</keyword>
<accession>A0A366E2G8</accession>
<dbReference type="Proteomes" id="UP000252893">
    <property type="component" value="Unassembled WGS sequence"/>
</dbReference>
<dbReference type="InterPro" id="IPR003593">
    <property type="entry name" value="AAA+_ATPase"/>
</dbReference>
<keyword evidence="11" id="KW-0472">Membrane</keyword>
<dbReference type="FunFam" id="3.40.50.300:FF:000127">
    <property type="entry name" value="Ribose import ATP-binding protein RbsA"/>
    <property type="match status" value="1"/>
</dbReference>
<keyword evidence="5" id="KW-1003">Cell membrane</keyword>
<evidence type="ECO:0000256" key="2">
    <source>
        <dbReference type="ARBA" id="ARBA00004533"/>
    </source>
</evidence>
<keyword evidence="9 14" id="KW-0067">ATP-binding</keyword>
<evidence type="ECO:0000256" key="12">
    <source>
        <dbReference type="SAM" id="MobiDB-lite"/>
    </source>
</evidence>
<dbReference type="PANTHER" id="PTHR43790:SF3">
    <property type="entry name" value="D-ALLOSE IMPORT ATP-BINDING PROTEIN ALSA-RELATED"/>
    <property type="match status" value="1"/>
</dbReference>
<evidence type="ECO:0000313" key="15">
    <source>
        <dbReference type="Proteomes" id="UP000252893"/>
    </source>
</evidence>
<dbReference type="CDD" id="cd03215">
    <property type="entry name" value="ABC_Carb_Monos_II"/>
    <property type="match status" value="1"/>
</dbReference>
<name>A0A366E2G8_9HYPH</name>
<evidence type="ECO:0000256" key="5">
    <source>
        <dbReference type="ARBA" id="ARBA00022475"/>
    </source>
</evidence>
<dbReference type="GO" id="GO:0005886">
    <property type="term" value="C:plasma membrane"/>
    <property type="evidence" value="ECO:0007669"/>
    <property type="project" value="UniProtKB-SubCell"/>
</dbReference>
<dbReference type="InterPro" id="IPR027417">
    <property type="entry name" value="P-loop_NTPase"/>
</dbReference>
<comment type="caution">
    <text evidence="14">The sequence shown here is derived from an EMBL/GenBank/DDBJ whole genome shotgun (WGS) entry which is preliminary data.</text>
</comment>
<keyword evidence="10" id="KW-1278">Translocase</keyword>
<reference evidence="14 15" key="1">
    <citation type="submission" date="2018-06" db="EMBL/GenBank/DDBJ databases">
        <title>Genomic Encyclopedia of Type Strains, Phase IV (KMG-IV): sequencing the most valuable type-strain genomes for metagenomic binning, comparative biology and taxonomic classification.</title>
        <authorList>
            <person name="Goeker M."/>
        </authorList>
    </citation>
    <scope>NUCLEOTIDE SEQUENCE [LARGE SCALE GENOMIC DNA]</scope>
    <source>
        <strain evidence="14 15">DSM 25619</strain>
    </source>
</reference>
<evidence type="ECO:0000256" key="3">
    <source>
        <dbReference type="ARBA" id="ARBA00005417"/>
    </source>
</evidence>
<dbReference type="PROSITE" id="PS00211">
    <property type="entry name" value="ABC_TRANSPORTER_1"/>
    <property type="match status" value="1"/>
</dbReference>
<evidence type="ECO:0000256" key="9">
    <source>
        <dbReference type="ARBA" id="ARBA00022840"/>
    </source>
</evidence>
<sequence length="529" mass="57403">MDSPEMTALSGAPHTENTGTKNLPHIPFMQVAGLSKSFGPIEVLRDIALEIRQGEIHAIIGENGAGKSTLMKLLAGHLQPSRGTIAFDGEPVTLSGPVDAEHRGVVLVHQEILLAPDMTVAQNIFLGREIRRGLTLNDRKMNDEAKAAIESLGAAIDPKARVEQLSIAQRQLVQIARALLVPHRLVIFDEPTASLTPIETEALLKVITGIRDRGAAVLYISHRLPEVKAISDRITILRDGQLVSSHDADDLQPLDMARLMVGRDMSQLYPEYHRSSVQNVVLEVSDFNVPGYAQNCSFALHKGEILGFAGLIGAGRTELLEGIVGLRAAHGKIRLNGKPVQFPSARESMDAGIVYLSEDRKGKGLLLEQNLRTNLTLASLDKFTEHFLINTGKEQAALDQAISEFDIRTRDPNLLAGQLSGGNQQKLLLAKMMLLEPDIIIIDEPTRGIDIGTKEQIYKFIVALAAAGKAVIVISSEMPELIGICERILVMRNGRIVAEVSGDQMTENEIVVHATGVTAQEAAIVAEII</sequence>
<dbReference type="PANTHER" id="PTHR43790">
    <property type="entry name" value="CARBOHYDRATE TRANSPORT ATP-BINDING PROTEIN MG119-RELATED"/>
    <property type="match status" value="1"/>
</dbReference>
<dbReference type="CDD" id="cd03216">
    <property type="entry name" value="ABC_Carb_Monos_I"/>
    <property type="match status" value="1"/>
</dbReference>
<dbReference type="Pfam" id="PF00005">
    <property type="entry name" value="ABC_tran"/>
    <property type="match status" value="2"/>
</dbReference>
<proteinExistence type="inferred from homology"/>
<dbReference type="InterPro" id="IPR050107">
    <property type="entry name" value="ABC_carbohydrate_import_ATPase"/>
</dbReference>